<feature type="compositionally biased region" description="Basic and acidic residues" evidence="5">
    <location>
        <begin position="183"/>
        <end position="227"/>
    </location>
</feature>
<name>A0A9C7UNL4_9RHOD</name>
<reference evidence="6" key="1">
    <citation type="journal article" date="2022" name="Proc. Natl. Acad. Sci. U.S.A.">
        <title>Life cycle and functional genomics of the unicellular red alga Galdieria for elucidating algal and plant evolution and industrial use.</title>
        <authorList>
            <person name="Hirooka S."/>
            <person name="Itabashi T."/>
            <person name="Ichinose T.M."/>
            <person name="Onuma R."/>
            <person name="Fujiwara T."/>
            <person name="Yamashita S."/>
            <person name="Jong L.W."/>
            <person name="Tomita R."/>
            <person name="Iwane A.H."/>
            <person name="Miyagishima S.Y."/>
        </authorList>
    </citation>
    <scope>NUCLEOTIDE SEQUENCE</scope>
    <source>
        <strain evidence="6">NBRC 102759</strain>
    </source>
</reference>
<dbReference type="EMBL" id="BQMJ01000010">
    <property type="protein sequence ID" value="GJQ09640.1"/>
    <property type="molecule type" value="Genomic_DNA"/>
</dbReference>
<evidence type="ECO:0000313" key="6">
    <source>
        <dbReference type="EMBL" id="GJQ09640.1"/>
    </source>
</evidence>
<evidence type="ECO:0000313" key="7">
    <source>
        <dbReference type="Proteomes" id="UP001061958"/>
    </source>
</evidence>
<comment type="similarity">
    <text evidence="2">Belongs to the MLF family.</text>
</comment>
<evidence type="ECO:0000256" key="4">
    <source>
        <dbReference type="ARBA" id="ARBA00022553"/>
    </source>
</evidence>
<evidence type="ECO:0000256" key="5">
    <source>
        <dbReference type="SAM" id="MobiDB-lite"/>
    </source>
</evidence>
<feature type="region of interest" description="Disordered" evidence="5">
    <location>
        <begin position="162"/>
        <end position="271"/>
    </location>
</feature>
<accession>A0A9C7UNL4</accession>
<dbReference type="AlphaFoldDB" id="A0A9C7UNL4"/>
<gene>
    <name evidence="6" type="ORF">GpartN1_g1431.t1</name>
</gene>
<evidence type="ECO:0000256" key="1">
    <source>
        <dbReference type="ARBA" id="ARBA00004496"/>
    </source>
</evidence>
<keyword evidence="7" id="KW-1185">Reference proteome</keyword>
<feature type="compositionally biased region" description="Basic residues" evidence="5">
    <location>
        <begin position="1"/>
        <end position="13"/>
    </location>
</feature>
<keyword evidence="3" id="KW-0963">Cytoplasm</keyword>
<keyword evidence="4" id="KW-0597">Phosphoprotein</keyword>
<feature type="compositionally biased region" description="Polar residues" evidence="5">
    <location>
        <begin position="51"/>
        <end position="60"/>
    </location>
</feature>
<reference evidence="6" key="2">
    <citation type="submission" date="2022-01" db="EMBL/GenBank/DDBJ databases">
        <authorList>
            <person name="Hirooka S."/>
            <person name="Miyagishima S.Y."/>
        </authorList>
    </citation>
    <scope>NUCLEOTIDE SEQUENCE</scope>
    <source>
        <strain evidence="6">NBRC 102759</strain>
    </source>
</reference>
<proteinExistence type="inferred from homology"/>
<evidence type="ECO:0000256" key="3">
    <source>
        <dbReference type="ARBA" id="ARBA00022490"/>
    </source>
</evidence>
<organism evidence="6 7">
    <name type="scientific">Galdieria partita</name>
    <dbReference type="NCBI Taxonomy" id="83374"/>
    <lineage>
        <taxon>Eukaryota</taxon>
        <taxon>Rhodophyta</taxon>
        <taxon>Bangiophyceae</taxon>
        <taxon>Galdieriales</taxon>
        <taxon>Galdieriaceae</taxon>
        <taxon>Galdieria</taxon>
    </lineage>
</organism>
<dbReference type="InterPro" id="IPR019376">
    <property type="entry name" value="Myeloid_leukemia_factor"/>
</dbReference>
<protein>
    <submittedName>
        <fullName evidence="6">Uncharacterized protein</fullName>
    </submittedName>
</protein>
<dbReference type="GO" id="GO:0005737">
    <property type="term" value="C:cytoplasm"/>
    <property type="evidence" value="ECO:0007669"/>
    <property type="project" value="UniProtKB-SubCell"/>
</dbReference>
<feature type="region of interest" description="Disordered" evidence="5">
    <location>
        <begin position="1"/>
        <end position="103"/>
    </location>
</feature>
<dbReference type="OrthoDB" id="8707547at2759"/>
<sequence>MTTKHSKTRHSDKHSKVVVEEMDENSEQVLRTEPNEHVTATVEEPQEVTEQHSQNSLTNSEQDENQQVEILQRKKRRDSNQDCAGSSSSEHRKLRRRQNMASMGEPFGQLQSFFGGFGSLMSGFGSFDSLLSGMGPLSGDHWFDNWEGDNVQVYSYSSFQSVGPDGQLREKKTSSKRVGGLKETTHMERDTREGKEEVSYSREKGGRGRETRQRRDKSGKIFKEDKYVNMTPEEAEQFEQEWKTSAASTDRNLSSRSRDRLAVGYRSNKAE</sequence>
<dbReference type="Proteomes" id="UP001061958">
    <property type="component" value="Unassembled WGS sequence"/>
</dbReference>
<comment type="caution">
    <text evidence="6">The sequence shown here is derived from an EMBL/GenBank/DDBJ whole genome shotgun (WGS) entry which is preliminary data.</text>
</comment>
<comment type="subcellular location">
    <subcellularLocation>
        <location evidence="1">Cytoplasm</location>
    </subcellularLocation>
</comment>
<dbReference type="Pfam" id="PF10248">
    <property type="entry name" value="Mlf1IP"/>
    <property type="match status" value="1"/>
</dbReference>
<evidence type="ECO:0000256" key="2">
    <source>
        <dbReference type="ARBA" id="ARBA00008332"/>
    </source>
</evidence>